<dbReference type="Gene3D" id="3.20.20.80">
    <property type="entry name" value="Glycosidases"/>
    <property type="match status" value="1"/>
</dbReference>
<organism evidence="6 7">
    <name type="scientific">Sphingopyxis macrogoltabida</name>
    <name type="common">Sphingomonas macrogoltabidus</name>
    <dbReference type="NCBI Taxonomy" id="33050"/>
    <lineage>
        <taxon>Bacteria</taxon>
        <taxon>Pseudomonadati</taxon>
        <taxon>Pseudomonadota</taxon>
        <taxon>Alphaproteobacteria</taxon>
        <taxon>Sphingomonadales</taxon>
        <taxon>Sphingomonadaceae</taxon>
        <taxon>Sphingopyxis</taxon>
    </lineage>
</organism>
<name>A0AAC9FGG0_SPHMC</name>
<dbReference type="GO" id="GO:0016042">
    <property type="term" value="P:lipid catabolic process"/>
    <property type="evidence" value="ECO:0007669"/>
    <property type="project" value="UniProtKB-ARBA"/>
</dbReference>
<evidence type="ECO:0000259" key="4">
    <source>
        <dbReference type="Pfam" id="PF00150"/>
    </source>
</evidence>
<gene>
    <name evidence="6" type="ORF">ATM17_20820</name>
</gene>
<dbReference type="GO" id="GO:1901136">
    <property type="term" value="P:carbohydrate derivative catabolic process"/>
    <property type="evidence" value="ECO:0007669"/>
    <property type="project" value="UniProtKB-ARBA"/>
</dbReference>
<evidence type="ECO:0000259" key="5">
    <source>
        <dbReference type="Pfam" id="PF18564"/>
    </source>
</evidence>
<feature type="domain" description="Glycoside hydrolase family 5" evidence="4">
    <location>
        <begin position="63"/>
        <end position="250"/>
    </location>
</feature>
<sequence>MTTLPIRQHGPLFLDADGGQVMLRGVNLGGDCKVPPGQGTDVYSDFADHRSISFVGRPFPIEEADAHLGRIAHWGFNTLRLLTTWEAVEHAGPGRYDEAYLDYFAAVARKAGEHGLTLFVDFHQDVWSRMSGGDGAPGWTFEAVGLDFTKFDAAGAAHVMQARYDYASPERRQDAYPQMSWGSNYRLPANGIMWTLFWAGKTITPDFLIDGVNVQDYLQRHYLGAMNEIARRLADMPHVIGFDTLNEPSLGWAGQPIAYRHLAPSDANPERPRIGPALAPLDAIAMARGLSVEVPVLTRDEAGAAVPTTTRIFNPGRVSIWRDAAACPFEAAGRYRIEDGVAVAAGDDVLAAIDPSEDVYRPFFRKVADAIRRHRPDWSIFAEMDVFAHIAGRQFPTRLPERTVNASHWYDMGMLYLKRFDPANHRDAATGRAETSLDAIAARYRRQLGSFAEESGGFPGGGAPTLIGEFGIPYDLDEGEAYERWENGERAVWDQHEAALTLMYDAMDALGLHSTQWNYTASNRNDLRIGDGWNQEDLSIWSVDQQTGGGDPGDGGRAVPGFSRPWVRRAQGRIRSVLFEREMRRFTAAIDADANIAGASEIYVPLAHYPAGFVLRCEGVPAEVDLDPARQRARIRATVSGAMSVEILPSA</sequence>
<dbReference type="Pfam" id="PF00150">
    <property type="entry name" value="Cellulase"/>
    <property type="match status" value="1"/>
</dbReference>
<reference evidence="6 7" key="2">
    <citation type="journal article" date="2016" name="Genome Announc.">
        <title>Complete Genome Sequence of Sphingopyxis macrogoltabida Strain 203N (NBRC 111659), a Polyethylene Glycol Degrader.</title>
        <authorList>
            <person name="Ohtsubo Y."/>
            <person name="Nonoyama S."/>
            <person name="Nagata Y."/>
            <person name="Numata M."/>
            <person name="Tsuchikane K."/>
            <person name="Hosoyama A."/>
            <person name="Yamazoe A."/>
            <person name="Tsuda M."/>
            <person name="Fujita N."/>
            <person name="Kawai F."/>
        </authorList>
    </citation>
    <scope>NUCLEOTIDE SEQUENCE [LARGE SCALE GENOMIC DNA]</scope>
    <source>
        <strain evidence="6 7">203N</strain>
    </source>
</reference>
<dbReference type="Pfam" id="PF18564">
    <property type="entry name" value="Glyco_hydro_5_C"/>
    <property type="match status" value="1"/>
</dbReference>
<dbReference type="GO" id="GO:0000272">
    <property type="term" value="P:polysaccharide catabolic process"/>
    <property type="evidence" value="ECO:0007669"/>
    <property type="project" value="InterPro"/>
</dbReference>
<keyword evidence="7" id="KW-1185">Reference proteome</keyword>
<dbReference type="SUPFAM" id="SSF51445">
    <property type="entry name" value="(Trans)glycosidases"/>
    <property type="match status" value="1"/>
</dbReference>
<dbReference type="EMBL" id="CP013344">
    <property type="protein sequence ID" value="AMU91463.1"/>
    <property type="molecule type" value="Genomic_DNA"/>
</dbReference>
<comment type="similarity">
    <text evidence="1">Belongs to the glycosyl hydrolase 5 (cellulase A) family.</text>
</comment>
<keyword evidence="2" id="KW-0378">Hydrolase</keyword>
<dbReference type="GO" id="GO:0008422">
    <property type="term" value="F:beta-glucosidase activity"/>
    <property type="evidence" value="ECO:0007669"/>
    <property type="project" value="TreeGrafter"/>
</dbReference>
<evidence type="ECO:0000313" key="6">
    <source>
        <dbReference type="EMBL" id="AMU91463.1"/>
    </source>
</evidence>
<feature type="domain" description="Glycoside hydrolase family 5 C-terminal" evidence="5">
    <location>
        <begin position="564"/>
        <end position="641"/>
    </location>
</feature>
<dbReference type="InterPro" id="IPR018087">
    <property type="entry name" value="Glyco_hydro_5_CS"/>
</dbReference>
<dbReference type="Gene3D" id="2.60.40.1180">
    <property type="entry name" value="Golgi alpha-mannosidase II"/>
    <property type="match status" value="1"/>
</dbReference>
<dbReference type="InterPro" id="IPR052066">
    <property type="entry name" value="Glycosphingolipid_Hydrolases"/>
</dbReference>
<dbReference type="InterPro" id="IPR001547">
    <property type="entry name" value="Glyco_hydro_5"/>
</dbReference>
<evidence type="ECO:0000256" key="2">
    <source>
        <dbReference type="ARBA" id="ARBA00022801"/>
    </source>
</evidence>
<protein>
    <recommendedName>
        <fullName evidence="8">Glycosyl hydrolase family 5</fullName>
    </recommendedName>
</protein>
<dbReference type="InterPro" id="IPR041036">
    <property type="entry name" value="GH5_C"/>
</dbReference>
<dbReference type="PANTHER" id="PTHR31308">
    <property type="match status" value="1"/>
</dbReference>
<dbReference type="AlphaFoldDB" id="A0AAC9FGG0"/>
<dbReference type="RefSeq" id="WP_054731513.1">
    <property type="nucleotide sequence ID" value="NZ_CP009429.1"/>
</dbReference>
<dbReference type="PROSITE" id="PS00659">
    <property type="entry name" value="GLYCOSYL_HYDROL_F5"/>
    <property type="match status" value="1"/>
</dbReference>
<dbReference type="Proteomes" id="UP000076088">
    <property type="component" value="Chromosome"/>
</dbReference>
<evidence type="ECO:0000256" key="3">
    <source>
        <dbReference type="ARBA" id="ARBA00023295"/>
    </source>
</evidence>
<proteinExistence type="inferred from homology"/>
<evidence type="ECO:0008006" key="8">
    <source>
        <dbReference type="Google" id="ProtNLM"/>
    </source>
</evidence>
<dbReference type="InterPro" id="IPR013780">
    <property type="entry name" value="Glyco_hydro_b"/>
</dbReference>
<reference evidence="7" key="1">
    <citation type="submission" date="2015-11" db="EMBL/GenBank/DDBJ databases">
        <title>Complete genome sequence of a polyethylene-glycol degrader Sphingopyxis macrogoltabida 203N (NBRC 111659).</title>
        <authorList>
            <person name="Yoshiyuki O."/>
            <person name="Shouta N."/>
            <person name="Nagata Y."/>
            <person name="Numata M."/>
            <person name="Tsuchikane K."/>
            <person name="Hosoyama A."/>
            <person name="Yamazoe A."/>
            <person name="Tsuda M."/>
            <person name="Fujita N."/>
            <person name="Kawai F."/>
        </authorList>
    </citation>
    <scope>NUCLEOTIDE SEQUENCE [LARGE SCALE GENOMIC DNA]</scope>
    <source>
        <strain evidence="7">203N</strain>
    </source>
</reference>
<evidence type="ECO:0000256" key="1">
    <source>
        <dbReference type="ARBA" id="ARBA00005641"/>
    </source>
</evidence>
<evidence type="ECO:0000313" key="7">
    <source>
        <dbReference type="Proteomes" id="UP000076088"/>
    </source>
</evidence>
<accession>A0AAC9FGG0</accession>
<dbReference type="PANTHER" id="PTHR31308:SF5">
    <property type="entry name" value="ERGOSTERYL-BETA-GLUCOSIDASE"/>
    <property type="match status" value="1"/>
</dbReference>
<keyword evidence="3" id="KW-0326">Glycosidase</keyword>
<dbReference type="InterPro" id="IPR017853">
    <property type="entry name" value="GH"/>
</dbReference>